<feature type="compositionally biased region" description="Low complexity" evidence="3">
    <location>
        <begin position="1367"/>
        <end position="1389"/>
    </location>
</feature>
<evidence type="ECO:0000256" key="3">
    <source>
        <dbReference type="SAM" id="MobiDB-lite"/>
    </source>
</evidence>
<feature type="binding site" evidence="2">
    <location>
        <position position="86"/>
    </location>
    <ligand>
        <name>Zn(2+)</name>
        <dbReference type="ChEBI" id="CHEBI:29105"/>
    </ligand>
</feature>
<dbReference type="Gene3D" id="3.30.160.60">
    <property type="entry name" value="Classic Zinc Finger"/>
    <property type="match status" value="1"/>
</dbReference>
<feature type="compositionally biased region" description="Low complexity" evidence="3">
    <location>
        <begin position="1299"/>
        <end position="1358"/>
    </location>
</feature>
<name>A0A1A9ZJH3_GLOPL</name>
<keyword evidence="2" id="KW-0862">Zinc</keyword>
<organism evidence="6 7">
    <name type="scientific">Glossina pallidipes</name>
    <name type="common">Tsetse fly</name>
    <dbReference type="NCBI Taxonomy" id="7398"/>
    <lineage>
        <taxon>Eukaryota</taxon>
        <taxon>Metazoa</taxon>
        <taxon>Ecdysozoa</taxon>
        <taxon>Arthropoda</taxon>
        <taxon>Hexapoda</taxon>
        <taxon>Insecta</taxon>
        <taxon>Pterygota</taxon>
        <taxon>Neoptera</taxon>
        <taxon>Endopterygota</taxon>
        <taxon>Diptera</taxon>
        <taxon>Brachycera</taxon>
        <taxon>Muscomorpha</taxon>
        <taxon>Hippoboscoidea</taxon>
        <taxon>Glossinidae</taxon>
        <taxon>Glossina</taxon>
    </lineage>
</organism>
<keyword evidence="7" id="KW-1185">Reference proteome</keyword>
<evidence type="ECO:0000259" key="4">
    <source>
        <dbReference type="PROSITE" id="PS50157"/>
    </source>
</evidence>
<feature type="compositionally biased region" description="Polar residues" evidence="3">
    <location>
        <begin position="453"/>
        <end position="462"/>
    </location>
</feature>
<dbReference type="PROSITE" id="PS51915">
    <property type="entry name" value="ZAD"/>
    <property type="match status" value="1"/>
</dbReference>
<feature type="region of interest" description="Disordered" evidence="3">
    <location>
        <begin position="1296"/>
        <end position="1396"/>
    </location>
</feature>
<reference evidence="6" key="2">
    <citation type="submission" date="2020-05" db="UniProtKB">
        <authorList>
            <consortium name="EnsemblMetazoa"/>
        </authorList>
    </citation>
    <scope>IDENTIFICATION</scope>
    <source>
        <strain evidence="6">IAEA</strain>
    </source>
</reference>
<evidence type="ECO:0000256" key="2">
    <source>
        <dbReference type="PROSITE-ProRule" id="PRU01263"/>
    </source>
</evidence>
<sequence>MIIAHKVEKMERFAIKIDKKLKANLYKICRLCGMDHPDMVQILTENKNEEEKDPIMVDAEPQLSQKIQELIGLTISKDDRMPQTMCTLCVEKINDFYEFRDMCYATNAQTRKLLGLKHQEVKKQLPVLDIKTELSIKEEMSSSSVLINKANNRKRKSDDVTVKKEASANAAVSNKKLRLASQALKETALKKVNKQKLSNIDNKTAEFKEEIKEEIKEEPGASVNLITTMPGGAATVVTPSSKLKQICTICPERFASKAKLEAHLRTCHIPRVERYVCTACDEILNKNFDIKNHQLWHRHSKTPYKCGLCDERVLSFYAYAKHLRDHSFETPPALLVLDRECPQCQNSYATNFLYNIHPCAVHTKRCAGCNRLQRSESEYLKHSAQCAKVYLNYSKHILPAVAAMEDSVRIKNENEVEAAAEEYGRYSGAAVNMNPVVSLTRLGSPLLRSNSAAVISGSNQQEETAKKSSKSRVSKKDFKRVDELLKSTFDTLVSIKHEPEMHMETDLSVSVTDSGLESNERESNEQEDTDENNHSDGDGDYADHNDDSNDQEMSNAETGETAKIKQEVHDLSYGNSDASNVEYCNKMPVLKLKIKKEHGQLNSSLVDQTTTEKRAEKRKKKKKHKEKEKTINDYENVKAVSGEEVQEANLCIKTEPIDMETDVNTVELNPQPEATIMTSIPMMQLKIARISEGVEFNSSSSVKDDQIEETLNRDLMPFEEDIKPNREELDNLLKITLVTGGVEMQSTAHFENSSLQSTLEEDSVSENYEHLDEQQNDILGKEIKQKAPVKWTKGRNKACKSTAGRICKVSNTEIAELQISSIHGGVSMLEHTTTPEMMPVFIKAEPQNRGYSDELTELTTDELDDSVEENENIAKISSIHDYVGEEIDFANIKIKQEKDLDIHDVEMSSMQTINGLKAKKFFVNNSNQELENQQEYDECNYGDDDDDDDDIDEEEDEDSEEEDDEIEEEEEEREYREMELPPALDANHAEDETSDVNLKAEFQSPTEVIGNPQTPFIISNVCTAHVTTNQQPQQECTDIPKHSENDLPVADINAMVTETGTNPTPVKYDPDGNRGTIDLTQIMQAPQTSQPRDLTISSIAAGCSVNFSPILAISNQEADKTPPVPNVLEVPTASKKAFQPHYGNRGDDENVNLTLPRVREGIIQEPKDVQLDAQPFGDTISVGNANLDKNIEEQQNQHNQQILEQHQQRHPRLTALVMHPYLEDISSSTSSILSDSLLETPRCSTAPLHIHQNVEETENILNESNRHLSRNFNFDNINEIAENNNNANIERELQDGEQARQALQQQAQDPQQPSEQQQVGEQQQASEQQRAPEQQQTEEQQQTQEQRQAQEQQQTQERQQTEEQRQAQEQQQSQDQQQQVQEQGPVQEQQTDDDVT</sequence>
<dbReference type="SMART" id="SM00355">
    <property type="entry name" value="ZnF_C2H2"/>
    <property type="match status" value="4"/>
</dbReference>
<keyword evidence="1" id="KW-0863">Zinc-finger</keyword>
<dbReference type="EnsemblMetazoa" id="GPAI016811-RA">
    <property type="protein sequence ID" value="GPAI016811-PA"/>
    <property type="gene ID" value="GPAI016811"/>
</dbReference>
<dbReference type="Proteomes" id="UP000092445">
    <property type="component" value="Unassembled WGS sequence"/>
</dbReference>
<feature type="region of interest" description="Disordered" evidence="3">
    <location>
        <begin position="453"/>
        <end position="474"/>
    </location>
</feature>
<dbReference type="PANTHER" id="PTHR13275">
    <property type="entry name" value="YL-1 PROTEIN TRANSCRIPTION FACTOR-LIKE 1"/>
    <property type="match status" value="1"/>
</dbReference>
<dbReference type="SMART" id="SM00868">
    <property type="entry name" value="zf-AD"/>
    <property type="match status" value="1"/>
</dbReference>
<evidence type="ECO:0008006" key="8">
    <source>
        <dbReference type="Google" id="ProtNLM"/>
    </source>
</evidence>
<feature type="compositionally biased region" description="Basic residues" evidence="3">
    <location>
        <begin position="616"/>
        <end position="626"/>
    </location>
</feature>
<evidence type="ECO:0000259" key="5">
    <source>
        <dbReference type="PROSITE" id="PS51915"/>
    </source>
</evidence>
<dbReference type="PROSITE" id="PS50157">
    <property type="entry name" value="ZINC_FINGER_C2H2_2"/>
    <property type="match status" value="2"/>
</dbReference>
<feature type="compositionally biased region" description="Basic and acidic residues" evidence="3">
    <location>
        <begin position="531"/>
        <end position="547"/>
    </location>
</feature>
<accession>A0A1A9ZJH3</accession>
<feature type="region of interest" description="Disordered" evidence="3">
    <location>
        <begin position="932"/>
        <end position="994"/>
    </location>
</feature>
<keyword evidence="2" id="KW-0479">Metal-binding</keyword>
<dbReference type="VEuPathDB" id="VectorBase:GPAI016811"/>
<dbReference type="PROSITE" id="PS00028">
    <property type="entry name" value="ZINC_FINGER_C2H2_1"/>
    <property type="match status" value="4"/>
</dbReference>
<feature type="domain" description="ZAD" evidence="5">
    <location>
        <begin position="27"/>
        <end position="113"/>
    </location>
</feature>
<dbReference type="GO" id="GO:0008270">
    <property type="term" value="F:zinc ion binding"/>
    <property type="evidence" value="ECO:0007669"/>
    <property type="project" value="UniProtKB-UniRule"/>
</dbReference>
<feature type="binding site" evidence="2">
    <location>
        <position position="32"/>
    </location>
    <ligand>
        <name>Zn(2+)</name>
        <dbReference type="ChEBI" id="CHEBI:29105"/>
    </ligand>
</feature>
<proteinExistence type="predicted"/>
<dbReference type="Gene3D" id="3.40.1800.20">
    <property type="match status" value="1"/>
</dbReference>
<evidence type="ECO:0000313" key="7">
    <source>
        <dbReference type="Proteomes" id="UP000092445"/>
    </source>
</evidence>
<reference evidence="7" key="1">
    <citation type="submission" date="2014-03" db="EMBL/GenBank/DDBJ databases">
        <authorList>
            <person name="Aksoy S."/>
            <person name="Warren W."/>
            <person name="Wilson R.K."/>
        </authorList>
    </citation>
    <scope>NUCLEOTIDE SEQUENCE [LARGE SCALE GENOMIC DNA]</scope>
    <source>
        <strain evidence="7">IAEA</strain>
    </source>
</reference>
<dbReference type="InterPro" id="IPR036236">
    <property type="entry name" value="Znf_C2H2_sf"/>
</dbReference>
<feature type="region of interest" description="Disordered" evidence="3">
    <location>
        <begin position="501"/>
        <end position="563"/>
    </location>
</feature>
<feature type="domain" description="C2H2-type" evidence="4">
    <location>
        <begin position="275"/>
        <end position="302"/>
    </location>
</feature>
<evidence type="ECO:0000256" key="1">
    <source>
        <dbReference type="PROSITE-ProRule" id="PRU00042"/>
    </source>
</evidence>
<protein>
    <recommendedName>
        <fullName evidence="8">ZAD domain-containing protein</fullName>
    </recommendedName>
</protein>
<dbReference type="STRING" id="7398.A0A1A9ZJH3"/>
<dbReference type="Pfam" id="PF07776">
    <property type="entry name" value="zf-AD"/>
    <property type="match status" value="1"/>
</dbReference>
<dbReference type="InterPro" id="IPR012934">
    <property type="entry name" value="Znf_AD"/>
</dbReference>
<dbReference type="InterPro" id="IPR013087">
    <property type="entry name" value="Znf_C2H2_type"/>
</dbReference>
<feature type="binding site" evidence="2">
    <location>
        <position position="29"/>
    </location>
    <ligand>
        <name>Zn(2+)</name>
        <dbReference type="ChEBI" id="CHEBI:29105"/>
    </ligand>
</feature>
<dbReference type="SUPFAM" id="SSF57667">
    <property type="entry name" value="beta-beta-alpha zinc fingers"/>
    <property type="match status" value="1"/>
</dbReference>
<feature type="compositionally biased region" description="Polar residues" evidence="3">
    <location>
        <begin position="507"/>
        <end position="517"/>
    </location>
</feature>
<feature type="domain" description="C2H2-type" evidence="4">
    <location>
        <begin position="304"/>
        <end position="331"/>
    </location>
</feature>
<dbReference type="PANTHER" id="PTHR13275:SF4">
    <property type="entry name" value="VACUOLAR PROTEIN SORTING-ASSOCIATED PROTEIN 72 HOMOLOG"/>
    <property type="match status" value="1"/>
</dbReference>
<feature type="region of interest" description="Disordered" evidence="3">
    <location>
        <begin position="602"/>
        <end position="629"/>
    </location>
</feature>
<feature type="compositionally biased region" description="Acidic residues" evidence="3">
    <location>
        <begin position="932"/>
        <end position="972"/>
    </location>
</feature>
<feature type="binding site" evidence="2">
    <location>
        <position position="89"/>
    </location>
    <ligand>
        <name>Zn(2+)</name>
        <dbReference type="ChEBI" id="CHEBI:29105"/>
    </ligand>
</feature>
<dbReference type="GO" id="GO:0005634">
    <property type="term" value="C:nucleus"/>
    <property type="evidence" value="ECO:0007669"/>
    <property type="project" value="InterPro"/>
</dbReference>
<dbReference type="SUPFAM" id="SSF57716">
    <property type="entry name" value="Glucocorticoid receptor-like (DNA-binding domain)"/>
    <property type="match status" value="1"/>
</dbReference>
<evidence type="ECO:0000313" key="6">
    <source>
        <dbReference type="EnsemblMetazoa" id="GPAI016811-PA"/>
    </source>
</evidence>